<dbReference type="Proteomes" id="UP001595816">
    <property type="component" value="Unassembled WGS sequence"/>
</dbReference>
<dbReference type="RefSeq" id="WP_253752227.1">
    <property type="nucleotide sequence ID" value="NZ_JAMZDZ010000001.1"/>
</dbReference>
<dbReference type="InterPro" id="IPR050109">
    <property type="entry name" value="HTH-type_TetR-like_transc_reg"/>
</dbReference>
<dbReference type="PANTHER" id="PTHR30055:SF234">
    <property type="entry name" value="HTH-TYPE TRANSCRIPTIONAL REGULATOR BETI"/>
    <property type="match status" value="1"/>
</dbReference>
<keyword evidence="1" id="KW-0805">Transcription regulation</keyword>
<accession>A0ABV8LPN0</accession>
<dbReference type="PANTHER" id="PTHR30055">
    <property type="entry name" value="HTH-TYPE TRANSCRIPTIONAL REGULATOR RUTR"/>
    <property type="match status" value="1"/>
</dbReference>
<evidence type="ECO:0000256" key="3">
    <source>
        <dbReference type="ARBA" id="ARBA00023163"/>
    </source>
</evidence>
<comment type="caution">
    <text evidence="6">The sequence shown here is derived from an EMBL/GenBank/DDBJ whole genome shotgun (WGS) entry which is preliminary data.</text>
</comment>
<dbReference type="Pfam" id="PF00440">
    <property type="entry name" value="TetR_N"/>
    <property type="match status" value="1"/>
</dbReference>
<dbReference type="InterPro" id="IPR041583">
    <property type="entry name" value="TetR_C_31"/>
</dbReference>
<evidence type="ECO:0000256" key="4">
    <source>
        <dbReference type="PROSITE-ProRule" id="PRU00335"/>
    </source>
</evidence>
<dbReference type="Pfam" id="PF17940">
    <property type="entry name" value="TetR_C_31"/>
    <property type="match status" value="1"/>
</dbReference>
<feature type="domain" description="HTH tetR-type" evidence="5">
    <location>
        <begin position="7"/>
        <end position="67"/>
    </location>
</feature>
<evidence type="ECO:0000313" key="6">
    <source>
        <dbReference type="EMBL" id="MFC4132926.1"/>
    </source>
</evidence>
<evidence type="ECO:0000313" key="7">
    <source>
        <dbReference type="Proteomes" id="UP001595816"/>
    </source>
</evidence>
<keyword evidence="7" id="KW-1185">Reference proteome</keyword>
<evidence type="ECO:0000256" key="2">
    <source>
        <dbReference type="ARBA" id="ARBA00023125"/>
    </source>
</evidence>
<dbReference type="Gene3D" id="1.10.357.10">
    <property type="entry name" value="Tetracycline Repressor, domain 2"/>
    <property type="match status" value="1"/>
</dbReference>
<reference evidence="7" key="1">
    <citation type="journal article" date="2019" name="Int. J. Syst. Evol. Microbiol.">
        <title>The Global Catalogue of Microorganisms (GCM) 10K type strain sequencing project: providing services to taxonomists for standard genome sequencing and annotation.</title>
        <authorList>
            <consortium name="The Broad Institute Genomics Platform"/>
            <consortium name="The Broad Institute Genome Sequencing Center for Infectious Disease"/>
            <person name="Wu L."/>
            <person name="Ma J."/>
        </authorList>
    </citation>
    <scope>NUCLEOTIDE SEQUENCE [LARGE SCALE GENOMIC DNA]</scope>
    <source>
        <strain evidence="7">CGMCC 4.7289</strain>
    </source>
</reference>
<evidence type="ECO:0000259" key="5">
    <source>
        <dbReference type="PROSITE" id="PS50977"/>
    </source>
</evidence>
<protein>
    <submittedName>
        <fullName evidence="6">TetR/AcrR family transcriptional regulator</fullName>
    </submittedName>
</protein>
<sequence>MARMAVTERRAALIQAALRVIAADGVAAATTRAITAEAGMSLASFHYAFRSRDELIAELIPYVVEHESLAAEQTLAVGHDLRETIQRGLQGFLDLVAADPAREQAMFELSLYALRTEELHEAAKAQYASYYKAAEGIVEAAAQLTGRTWSRPASEIAQIVVTLTDGLTLGWLVHRDRAATQPILDFAADAIAALADPLDTSEPA</sequence>
<dbReference type="PROSITE" id="PS50977">
    <property type="entry name" value="HTH_TETR_2"/>
    <property type="match status" value="1"/>
</dbReference>
<keyword evidence="2 4" id="KW-0238">DNA-binding</keyword>
<proteinExistence type="predicted"/>
<keyword evidence="3" id="KW-0804">Transcription</keyword>
<organism evidence="6 7">
    <name type="scientific">Hamadaea flava</name>
    <dbReference type="NCBI Taxonomy" id="1742688"/>
    <lineage>
        <taxon>Bacteria</taxon>
        <taxon>Bacillati</taxon>
        <taxon>Actinomycetota</taxon>
        <taxon>Actinomycetes</taxon>
        <taxon>Micromonosporales</taxon>
        <taxon>Micromonosporaceae</taxon>
        <taxon>Hamadaea</taxon>
    </lineage>
</organism>
<dbReference type="InterPro" id="IPR009057">
    <property type="entry name" value="Homeodomain-like_sf"/>
</dbReference>
<name>A0ABV8LPN0_9ACTN</name>
<dbReference type="InterPro" id="IPR001647">
    <property type="entry name" value="HTH_TetR"/>
</dbReference>
<evidence type="ECO:0000256" key="1">
    <source>
        <dbReference type="ARBA" id="ARBA00023015"/>
    </source>
</evidence>
<dbReference type="SUPFAM" id="SSF48498">
    <property type="entry name" value="Tetracyclin repressor-like, C-terminal domain"/>
    <property type="match status" value="1"/>
</dbReference>
<gene>
    <name evidence="6" type="ORF">ACFOZ4_20135</name>
</gene>
<dbReference type="InterPro" id="IPR036271">
    <property type="entry name" value="Tet_transcr_reg_TetR-rel_C_sf"/>
</dbReference>
<dbReference type="EMBL" id="JBHSAY010000009">
    <property type="protein sequence ID" value="MFC4132926.1"/>
    <property type="molecule type" value="Genomic_DNA"/>
</dbReference>
<feature type="DNA-binding region" description="H-T-H motif" evidence="4">
    <location>
        <begin position="30"/>
        <end position="49"/>
    </location>
</feature>
<dbReference type="SUPFAM" id="SSF46689">
    <property type="entry name" value="Homeodomain-like"/>
    <property type="match status" value="1"/>
</dbReference>